<keyword evidence="2" id="KW-1185">Reference proteome</keyword>
<reference evidence="1" key="1">
    <citation type="journal article" date="2021" name="Environ. Microbiol.">
        <title>Gene family expansions and transcriptome signatures uncover fungal adaptations to wood decay.</title>
        <authorList>
            <person name="Hage H."/>
            <person name="Miyauchi S."/>
            <person name="Viragh M."/>
            <person name="Drula E."/>
            <person name="Min B."/>
            <person name="Chaduli D."/>
            <person name="Navarro D."/>
            <person name="Favel A."/>
            <person name="Norest M."/>
            <person name="Lesage-Meessen L."/>
            <person name="Balint B."/>
            <person name="Merenyi Z."/>
            <person name="de Eugenio L."/>
            <person name="Morin E."/>
            <person name="Martinez A.T."/>
            <person name="Baldrian P."/>
            <person name="Stursova M."/>
            <person name="Martinez M.J."/>
            <person name="Novotny C."/>
            <person name="Magnuson J.K."/>
            <person name="Spatafora J.W."/>
            <person name="Maurice S."/>
            <person name="Pangilinan J."/>
            <person name="Andreopoulos W."/>
            <person name="LaButti K."/>
            <person name="Hundley H."/>
            <person name="Na H."/>
            <person name="Kuo A."/>
            <person name="Barry K."/>
            <person name="Lipzen A."/>
            <person name="Henrissat B."/>
            <person name="Riley R."/>
            <person name="Ahrendt S."/>
            <person name="Nagy L.G."/>
            <person name="Grigoriev I.V."/>
            <person name="Martin F."/>
            <person name="Rosso M.N."/>
        </authorList>
    </citation>
    <scope>NUCLEOTIDE SEQUENCE</scope>
    <source>
        <strain evidence="1">CBS 384.51</strain>
    </source>
</reference>
<comment type="caution">
    <text evidence="1">The sequence shown here is derived from an EMBL/GenBank/DDBJ whole genome shotgun (WGS) entry which is preliminary data.</text>
</comment>
<protein>
    <submittedName>
        <fullName evidence="1">Uncharacterized protein</fullName>
    </submittedName>
</protein>
<dbReference type="EMBL" id="MU274900">
    <property type="protein sequence ID" value="KAI0095200.1"/>
    <property type="molecule type" value="Genomic_DNA"/>
</dbReference>
<evidence type="ECO:0000313" key="2">
    <source>
        <dbReference type="Proteomes" id="UP001055072"/>
    </source>
</evidence>
<proteinExistence type="predicted"/>
<accession>A0ACB8UP40</accession>
<gene>
    <name evidence="1" type="ORF">BDY19DRAFT_902196</name>
</gene>
<name>A0ACB8UP40_9APHY</name>
<organism evidence="1 2">
    <name type="scientific">Irpex rosettiformis</name>
    <dbReference type="NCBI Taxonomy" id="378272"/>
    <lineage>
        <taxon>Eukaryota</taxon>
        <taxon>Fungi</taxon>
        <taxon>Dikarya</taxon>
        <taxon>Basidiomycota</taxon>
        <taxon>Agaricomycotina</taxon>
        <taxon>Agaricomycetes</taxon>
        <taxon>Polyporales</taxon>
        <taxon>Irpicaceae</taxon>
        <taxon>Irpex</taxon>
    </lineage>
</organism>
<dbReference type="Proteomes" id="UP001055072">
    <property type="component" value="Unassembled WGS sequence"/>
</dbReference>
<evidence type="ECO:0000313" key="1">
    <source>
        <dbReference type="EMBL" id="KAI0095200.1"/>
    </source>
</evidence>
<sequence>MHIREVVLSVVLCVTSTTLILTTAWVLSDVYINHNALQTTNVHINAAHESSFIGEDFPFLLSLDDLPPSRQNLSLVRMTFEETVHYGFDAEISLNEWYQMLPLGSVAIRQGPHQKLFAVSMFHELHCHRLLHEAFVKREKHALKHVAHCMNYLRQLFLCRADLTPEPGNILTLNFTEYRQGPTRVCRDWEAVYDNMGYSWLKWLKIKGTNNL</sequence>